<evidence type="ECO:0000313" key="2">
    <source>
        <dbReference type="Proteomes" id="UP000017820"/>
    </source>
</evidence>
<dbReference type="EMBL" id="AUSV01000113">
    <property type="protein sequence ID" value="ESP91560.1"/>
    <property type="molecule type" value="Genomic_DNA"/>
</dbReference>
<reference evidence="1 2" key="1">
    <citation type="submission" date="2013-07" db="EMBL/GenBank/DDBJ databases">
        <title>Draft genome sequence of Pseudoalteromonas luteoviolacea 2ta16.</title>
        <authorList>
            <person name="Allen E.E."/>
            <person name="Azam F."/>
            <person name="Podell S."/>
        </authorList>
    </citation>
    <scope>NUCLEOTIDE SEQUENCE [LARGE SCALE GENOMIC DNA]</scope>
    <source>
        <strain evidence="1 2">2ta16</strain>
    </source>
</reference>
<sequence length="132" mass="15606">MFLSMTVFSLLQINQLTESSRHIQHVLDPSIKANLKVVQALNTSIISLQRWILTKEKKYKHQWQITWSVINKNYTQLKNHSKRWEREEHLELLNEIAFDLKQLKHIQQTLLTKTHAQSADATIQVLRQELAP</sequence>
<comment type="caution">
    <text evidence="1">The sequence shown here is derived from an EMBL/GenBank/DDBJ whole genome shotgun (WGS) entry which is preliminary data.</text>
</comment>
<proteinExistence type="predicted"/>
<evidence type="ECO:0000313" key="1">
    <source>
        <dbReference type="EMBL" id="ESP91560.1"/>
    </source>
</evidence>
<protein>
    <submittedName>
        <fullName evidence="1">Uncharacterized protein</fullName>
    </submittedName>
</protein>
<gene>
    <name evidence="1" type="ORF">PL2TA16_00359</name>
</gene>
<dbReference type="Proteomes" id="UP000017820">
    <property type="component" value="Unassembled WGS sequence"/>
</dbReference>
<name>V4HL58_PSEL2</name>
<dbReference type="AlphaFoldDB" id="V4HL58"/>
<organism evidence="1 2">
    <name type="scientific">Pseudoalteromonas luteoviolacea (strain 2ta16)</name>
    <dbReference type="NCBI Taxonomy" id="1353533"/>
    <lineage>
        <taxon>Bacteria</taxon>
        <taxon>Pseudomonadati</taxon>
        <taxon>Pseudomonadota</taxon>
        <taxon>Gammaproteobacteria</taxon>
        <taxon>Alteromonadales</taxon>
        <taxon>Pseudoalteromonadaceae</taxon>
        <taxon>Pseudoalteromonas</taxon>
    </lineage>
</organism>
<accession>V4HL58</accession>
<dbReference type="PATRIC" id="fig|1353533.3.peg.4313"/>